<organism evidence="1 2">
    <name type="scientific">Hymenobacter nitidus</name>
    <dbReference type="NCBI Taxonomy" id="2880929"/>
    <lineage>
        <taxon>Bacteria</taxon>
        <taxon>Pseudomonadati</taxon>
        <taxon>Bacteroidota</taxon>
        <taxon>Cytophagia</taxon>
        <taxon>Cytophagales</taxon>
        <taxon>Hymenobacteraceae</taxon>
        <taxon>Hymenobacter</taxon>
    </lineage>
</organism>
<comment type="caution">
    <text evidence="1">The sequence shown here is derived from an EMBL/GenBank/DDBJ whole genome shotgun (WGS) entry which is preliminary data.</text>
</comment>
<dbReference type="EMBL" id="JAJADQ010000012">
    <property type="protein sequence ID" value="MCB2379817.1"/>
    <property type="molecule type" value="Genomic_DNA"/>
</dbReference>
<evidence type="ECO:0000313" key="1">
    <source>
        <dbReference type="EMBL" id="MCB2379817.1"/>
    </source>
</evidence>
<keyword evidence="2" id="KW-1185">Reference proteome</keyword>
<dbReference type="Proteomes" id="UP001165297">
    <property type="component" value="Unassembled WGS sequence"/>
</dbReference>
<name>A0ABS8AHI7_9BACT</name>
<gene>
    <name evidence="1" type="ORF">LGH70_19630</name>
</gene>
<evidence type="ECO:0000313" key="2">
    <source>
        <dbReference type="Proteomes" id="UP001165297"/>
    </source>
</evidence>
<accession>A0ABS8AHI7</accession>
<proteinExistence type="predicted"/>
<protein>
    <submittedName>
        <fullName evidence="1">Uncharacterized protein</fullName>
    </submittedName>
</protein>
<dbReference type="RefSeq" id="WP_226189250.1">
    <property type="nucleotide sequence ID" value="NZ_JAJADQ010000012.1"/>
</dbReference>
<reference evidence="1" key="1">
    <citation type="submission" date="2021-10" db="EMBL/GenBank/DDBJ databases">
        <authorList>
            <person name="Dean J.D."/>
            <person name="Kim M.K."/>
            <person name="Newey C.N."/>
            <person name="Stoker T.S."/>
            <person name="Thompson D.W."/>
            <person name="Grose J.H."/>
        </authorList>
    </citation>
    <scope>NUCLEOTIDE SEQUENCE</scope>
    <source>
        <strain evidence="1">BT635</strain>
    </source>
</reference>
<sequence length="182" mass="20250">MLHILYPQLANHLRQAVPSLGTIDLDMAQLDYQSNEPISYPAVYIDLEDIPWRDMGAGIQTGRALLRFTVATEVSEETHQGSGQVEAAVARLLIVQQVHAALQHYQGEGFGPLVRTSYRRDRPQHPEAWCMALGYVTEVKDEDGAKRGILVSDVQLSASPGLRPVVEEEGNYIVPLKERSFV</sequence>